<dbReference type="RefSeq" id="WP_188960257.1">
    <property type="nucleotide sequence ID" value="NZ_BMOE01000001.1"/>
</dbReference>
<evidence type="ECO:0000256" key="1">
    <source>
        <dbReference type="SAM" id="MobiDB-lite"/>
    </source>
</evidence>
<protein>
    <submittedName>
        <fullName evidence="2">Uncharacterized protein</fullName>
    </submittedName>
</protein>
<dbReference type="AlphaFoldDB" id="A0A917P460"/>
<feature type="region of interest" description="Disordered" evidence="1">
    <location>
        <begin position="1"/>
        <end position="30"/>
    </location>
</feature>
<accession>A0A917P460</accession>
<gene>
    <name evidence="2" type="ORF">GCM10008939_00740</name>
</gene>
<sequence length="115" mass="12070">MTQLPITVRTPHPYRSPVTPPPTAPLCPQAHAGTPAPVPAAPAAVARVFGTLFVEVILTGPLPALPGWHVRLWPQARLGDATLEACPEREGGADDLRAALQAASVQALGPVRPRR</sequence>
<evidence type="ECO:0000313" key="2">
    <source>
        <dbReference type="EMBL" id="GGJ60835.1"/>
    </source>
</evidence>
<reference evidence="2" key="2">
    <citation type="submission" date="2020-09" db="EMBL/GenBank/DDBJ databases">
        <authorList>
            <person name="Sun Q."/>
            <person name="Ohkuma M."/>
        </authorList>
    </citation>
    <scope>NUCLEOTIDE SEQUENCE</scope>
    <source>
        <strain evidence="2">JCM 14371</strain>
    </source>
</reference>
<keyword evidence="3" id="KW-1185">Reference proteome</keyword>
<comment type="caution">
    <text evidence="2">The sequence shown here is derived from an EMBL/GenBank/DDBJ whole genome shotgun (WGS) entry which is preliminary data.</text>
</comment>
<dbReference type="EMBL" id="BMOE01000001">
    <property type="protein sequence ID" value="GGJ60835.1"/>
    <property type="molecule type" value="Genomic_DNA"/>
</dbReference>
<name>A0A917P460_9DEIO</name>
<proteinExistence type="predicted"/>
<reference evidence="2" key="1">
    <citation type="journal article" date="2014" name="Int. J. Syst. Evol. Microbiol.">
        <title>Complete genome sequence of Corynebacterium casei LMG S-19264T (=DSM 44701T), isolated from a smear-ripened cheese.</title>
        <authorList>
            <consortium name="US DOE Joint Genome Institute (JGI-PGF)"/>
            <person name="Walter F."/>
            <person name="Albersmeier A."/>
            <person name="Kalinowski J."/>
            <person name="Ruckert C."/>
        </authorList>
    </citation>
    <scope>NUCLEOTIDE SEQUENCE</scope>
    <source>
        <strain evidence="2">JCM 14371</strain>
    </source>
</reference>
<evidence type="ECO:0000313" key="3">
    <source>
        <dbReference type="Proteomes" id="UP000635726"/>
    </source>
</evidence>
<organism evidence="2 3">
    <name type="scientific">Deinococcus aquiradiocola</name>
    <dbReference type="NCBI Taxonomy" id="393059"/>
    <lineage>
        <taxon>Bacteria</taxon>
        <taxon>Thermotogati</taxon>
        <taxon>Deinococcota</taxon>
        <taxon>Deinococci</taxon>
        <taxon>Deinococcales</taxon>
        <taxon>Deinococcaceae</taxon>
        <taxon>Deinococcus</taxon>
    </lineage>
</organism>
<dbReference type="Proteomes" id="UP000635726">
    <property type="component" value="Unassembled WGS sequence"/>
</dbReference>